<evidence type="ECO:0000313" key="2">
    <source>
        <dbReference type="EMBL" id="GAA0368611.1"/>
    </source>
</evidence>
<dbReference type="InterPro" id="IPR051397">
    <property type="entry name" value="Zn-ADH-like_protein"/>
</dbReference>
<sequence length="182" mass="18483">MARLVPALGGGRLIGTVGRADKIPAARESGYDVVVSRDGDPAEAIRAAGGTVDVVLDPLGTTMLETDLAVTAPGGRIVLFGNAGGGETAALPDLQRLRAGNVAVAGFSISSLAVTAPDRVARALRRLLGLLADGRLTFPVTEVGSLAEVPGVHQRLAEGRGTGKYVARVAESWGKVALPAGR</sequence>
<dbReference type="PANTHER" id="PTHR43677:SF4">
    <property type="entry name" value="QUINONE OXIDOREDUCTASE-LIKE PROTEIN 2"/>
    <property type="match status" value="1"/>
</dbReference>
<comment type="caution">
    <text evidence="2">The sequence shown here is derived from an EMBL/GenBank/DDBJ whole genome shotgun (WGS) entry which is preliminary data.</text>
</comment>
<keyword evidence="3" id="KW-1185">Reference proteome</keyword>
<dbReference type="RefSeq" id="WP_252799452.1">
    <property type="nucleotide sequence ID" value="NZ_BAAABM010000066.1"/>
</dbReference>
<dbReference type="InterPro" id="IPR013149">
    <property type="entry name" value="ADH-like_C"/>
</dbReference>
<feature type="domain" description="Alcohol dehydrogenase-like C-terminal" evidence="1">
    <location>
        <begin position="7"/>
        <end position="124"/>
    </location>
</feature>
<dbReference type="Proteomes" id="UP001501822">
    <property type="component" value="Unassembled WGS sequence"/>
</dbReference>
<dbReference type="Gene3D" id="3.40.50.720">
    <property type="entry name" value="NAD(P)-binding Rossmann-like Domain"/>
    <property type="match status" value="1"/>
</dbReference>
<gene>
    <name evidence="2" type="ORF">GCM10010151_68170</name>
</gene>
<evidence type="ECO:0000313" key="3">
    <source>
        <dbReference type="Proteomes" id="UP001501822"/>
    </source>
</evidence>
<organism evidence="2 3">
    <name type="scientific">Actinoallomurus spadix</name>
    <dbReference type="NCBI Taxonomy" id="79912"/>
    <lineage>
        <taxon>Bacteria</taxon>
        <taxon>Bacillati</taxon>
        <taxon>Actinomycetota</taxon>
        <taxon>Actinomycetes</taxon>
        <taxon>Streptosporangiales</taxon>
        <taxon>Thermomonosporaceae</taxon>
        <taxon>Actinoallomurus</taxon>
    </lineage>
</organism>
<dbReference type="SUPFAM" id="SSF51735">
    <property type="entry name" value="NAD(P)-binding Rossmann-fold domains"/>
    <property type="match status" value="1"/>
</dbReference>
<reference evidence="2 3" key="1">
    <citation type="journal article" date="2019" name="Int. J. Syst. Evol. Microbiol.">
        <title>The Global Catalogue of Microorganisms (GCM) 10K type strain sequencing project: providing services to taxonomists for standard genome sequencing and annotation.</title>
        <authorList>
            <consortium name="The Broad Institute Genomics Platform"/>
            <consortium name="The Broad Institute Genome Sequencing Center for Infectious Disease"/>
            <person name="Wu L."/>
            <person name="Ma J."/>
        </authorList>
    </citation>
    <scope>NUCLEOTIDE SEQUENCE [LARGE SCALE GENOMIC DNA]</scope>
    <source>
        <strain evidence="2 3">JCM 3146</strain>
    </source>
</reference>
<evidence type="ECO:0000259" key="1">
    <source>
        <dbReference type="Pfam" id="PF00107"/>
    </source>
</evidence>
<name>A0ABN0XN72_9ACTN</name>
<dbReference type="InterPro" id="IPR036291">
    <property type="entry name" value="NAD(P)-bd_dom_sf"/>
</dbReference>
<dbReference type="EMBL" id="BAAABM010000066">
    <property type="protein sequence ID" value="GAA0368611.1"/>
    <property type="molecule type" value="Genomic_DNA"/>
</dbReference>
<dbReference type="Gene3D" id="3.90.180.10">
    <property type="entry name" value="Medium-chain alcohol dehydrogenases, catalytic domain"/>
    <property type="match status" value="1"/>
</dbReference>
<dbReference type="PANTHER" id="PTHR43677">
    <property type="entry name" value="SHORT-CHAIN DEHYDROGENASE/REDUCTASE"/>
    <property type="match status" value="1"/>
</dbReference>
<protein>
    <recommendedName>
        <fullName evidence="1">Alcohol dehydrogenase-like C-terminal domain-containing protein</fullName>
    </recommendedName>
</protein>
<proteinExistence type="predicted"/>
<dbReference type="Pfam" id="PF00107">
    <property type="entry name" value="ADH_zinc_N"/>
    <property type="match status" value="1"/>
</dbReference>
<accession>A0ABN0XN72</accession>